<sequence>MSKTRTERLVNLVICLLSTRRFLTAAQIAATVPGYEHNADDSREHEAFQRKFERDKAELRDLGVPLETGTASAFDTEPGYRIARREYALPDIHLEPEETAAVGIAARLWQHAGLAAAATSGLLKLRAAGVDVDPQATLGVEPVVTVDPAFGPLQAAARERRVVRFDYRIPEDDAATSRRLQPWGVVCWRGRWYVVGHDLDRDAPRCFRLSRIVGGVSLVGLPGAYRPPADVNLINYVANWGGPSDRPERAVVLVRPGRAAGVRRFAEHLSSDAEGDRLALRYADADGLARWLVGYGADVTVLEPDEVRKAVVARLQDLAEEPQVLPTVPAARAVPSAAGAAR</sequence>
<evidence type="ECO:0000313" key="4">
    <source>
        <dbReference type="Proteomes" id="UP001500218"/>
    </source>
</evidence>
<feature type="domain" description="WCX" evidence="2">
    <location>
        <begin position="247"/>
        <end position="319"/>
    </location>
</feature>
<dbReference type="InterPro" id="IPR051534">
    <property type="entry name" value="CBASS_pafABC_assoc_protein"/>
</dbReference>
<dbReference type="PANTHER" id="PTHR34580">
    <property type="match status" value="1"/>
</dbReference>
<name>A0ABP4XXJ0_9ACTN</name>
<dbReference type="EMBL" id="BAAALT010000034">
    <property type="protein sequence ID" value="GAA1793749.1"/>
    <property type="molecule type" value="Genomic_DNA"/>
</dbReference>
<gene>
    <name evidence="3" type="ORF">GCM10009682_14520</name>
</gene>
<reference evidence="4" key="1">
    <citation type="journal article" date="2019" name="Int. J. Syst. Evol. Microbiol.">
        <title>The Global Catalogue of Microorganisms (GCM) 10K type strain sequencing project: providing services to taxonomists for standard genome sequencing and annotation.</title>
        <authorList>
            <consortium name="The Broad Institute Genomics Platform"/>
            <consortium name="The Broad Institute Genome Sequencing Center for Infectious Disease"/>
            <person name="Wu L."/>
            <person name="Ma J."/>
        </authorList>
    </citation>
    <scope>NUCLEOTIDE SEQUENCE [LARGE SCALE GENOMIC DNA]</scope>
    <source>
        <strain evidence="4">JCM 13250</strain>
    </source>
</reference>
<accession>A0ABP4XXJ0</accession>
<dbReference type="RefSeq" id="WP_344127607.1">
    <property type="nucleotide sequence ID" value="NZ_BAAALT010000034.1"/>
</dbReference>
<dbReference type="PROSITE" id="PS52050">
    <property type="entry name" value="WYL"/>
    <property type="match status" value="1"/>
</dbReference>
<dbReference type="Pfam" id="PF13280">
    <property type="entry name" value="WYL"/>
    <property type="match status" value="1"/>
</dbReference>
<dbReference type="InterPro" id="IPR057727">
    <property type="entry name" value="WCX_dom"/>
</dbReference>
<evidence type="ECO:0000313" key="3">
    <source>
        <dbReference type="EMBL" id="GAA1793749.1"/>
    </source>
</evidence>
<dbReference type="Proteomes" id="UP001500218">
    <property type="component" value="Unassembled WGS sequence"/>
</dbReference>
<feature type="domain" description="WYL" evidence="1">
    <location>
        <begin position="149"/>
        <end position="212"/>
    </location>
</feature>
<dbReference type="PANTHER" id="PTHR34580:SF3">
    <property type="entry name" value="PROTEIN PAFB"/>
    <property type="match status" value="1"/>
</dbReference>
<dbReference type="InterPro" id="IPR026881">
    <property type="entry name" value="WYL_dom"/>
</dbReference>
<proteinExistence type="predicted"/>
<evidence type="ECO:0000259" key="1">
    <source>
        <dbReference type="Pfam" id="PF13280"/>
    </source>
</evidence>
<dbReference type="Pfam" id="PF25583">
    <property type="entry name" value="WCX"/>
    <property type="match status" value="1"/>
</dbReference>
<protein>
    <submittedName>
        <fullName evidence="3">WYL domain-containing protein</fullName>
    </submittedName>
</protein>
<organism evidence="3 4">
    <name type="scientific">Luedemannella flava</name>
    <dbReference type="NCBI Taxonomy" id="349316"/>
    <lineage>
        <taxon>Bacteria</taxon>
        <taxon>Bacillati</taxon>
        <taxon>Actinomycetota</taxon>
        <taxon>Actinomycetes</taxon>
        <taxon>Micromonosporales</taxon>
        <taxon>Micromonosporaceae</taxon>
        <taxon>Luedemannella</taxon>
    </lineage>
</organism>
<evidence type="ECO:0000259" key="2">
    <source>
        <dbReference type="Pfam" id="PF25583"/>
    </source>
</evidence>
<comment type="caution">
    <text evidence="3">The sequence shown here is derived from an EMBL/GenBank/DDBJ whole genome shotgun (WGS) entry which is preliminary data.</text>
</comment>
<keyword evidence="4" id="KW-1185">Reference proteome</keyword>